<dbReference type="PANTHER" id="PTHR41386">
    <property type="entry name" value="INTEGRAL MEMBRANE PROTEIN-RELATED"/>
    <property type="match status" value="1"/>
</dbReference>
<feature type="transmembrane region" description="Helical" evidence="2">
    <location>
        <begin position="243"/>
        <end position="266"/>
    </location>
</feature>
<feature type="transmembrane region" description="Helical" evidence="2">
    <location>
        <begin position="278"/>
        <end position="298"/>
    </location>
</feature>
<gene>
    <name evidence="3" type="ORF">BDEG_28242</name>
</gene>
<dbReference type="OrthoDB" id="2110508at2759"/>
<dbReference type="InterPro" id="IPR010406">
    <property type="entry name" value="DUF1003"/>
</dbReference>
<keyword evidence="2" id="KW-0812">Transmembrane</keyword>
<dbReference type="EMBL" id="DS022314">
    <property type="protein sequence ID" value="OAJ45076.1"/>
    <property type="molecule type" value="Genomic_DNA"/>
</dbReference>
<evidence type="ECO:0000256" key="2">
    <source>
        <dbReference type="SAM" id="Phobius"/>
    </source>
</evidence>
<accession>A0A177WYR2</accession>
<organism evidence="3 4">
    <name type="scientific">Batrachochytrium dendrobatidis (strain JEL423)</name>
    <dbReference type="NCBI Taxonomy" id="403673"/>
    <lineage>
        <taxon>Eukaryota</taxon>
        <taxon>Fungi</taxon>
        <taxon>Fungi incertae sedis</taxon>
        <taxon>Chytridiomycota</taxon>
        <taxon>Chytridiomycota incertae sedis</taxon>
        <taxon>Chytridiomycetes</taxon>
        <taxon>Rhizophydiales</taxon>
        <taxon>Rhizophydiales incertae sedis</taxon>
        <taxon>Batrachochytrium</taxon>
    </lineage>
</organism>
<dbReference type="AlphaFoldDB" id="A0A177WYR2"/>
<dbReference type="Pfam" id="PF06210">
    <property type="entry name" value="DUF1003"/>
    <property type="match status" value="1"/>
</dbReference>
<name>A0A177WYR2_BATDL</name>
<dbReference type="VEuPathDB" id="FungiDB:BDEG_28242"/>
<keyword evidence="2" id="KW-0472">Membrane</keyword>
<evidence type="ECO:0008006" key="5">
    <source>
        <dbReference type="Google" id="ProtNLM"/>
    </source>
</evidence>
<keyword evidence="2" id="KW-1133">Transmembrane helix</keyword>
<reference evidence="3 4" key="2">
    <citation type="submission" date="2016-05" db="EMBL/GenBank/DDBJ databases">
        <title>Lineage-specific infection strategies underlie the spectrum of fungal disease in amphibians.</title>
        <authorList>
            <person name="Cuomo C.A."/>
            <person name="Farrer R.A."/>
            <person name="James T."/>
            <person name="Longcore J."/>
            <person name="Birren B."/>
        </authorList>
    </citation>
    <scope>NUCLEOTIDE SEQUENCE [LARGE SCALE GENOMIC DNA]</scope>
    <source>
        <strain evidence="3 4">JEL423</strain>
    </source>
</reference>
<dbReference type="Proteomes" id="UP000077115">
    <property type="component" value="Unassembled WGS sequence"/>
</dbReference>
<protein>
    <recommendedName>
        <fullName evidence="5">DUF1003 domain-containing protein</fullName>
    </recommendedName>
</protein>
<evidence type="ECO:0000256" key="1">
    <source>
        <dbReference type="SAM" id="MobiDB-lite"/>
    </source>
</evidence>
<evidence type="ECO:0000313" key="4">
    <source>
        <dbReference type="Proteomes" id="UP000077115"/>
    </source>
</evidence>
<dbReference type="PANTHER" id="PTHR41386:SF1">
    <property type="entry name" value="MEMBRANE PROTEIN"/>
    <property type="match status" value="1"/>
</dbReference>
<dbReference type="eggNOG" id="ENOG502SUP1">
    <property type="taxonomic scope" value="Eukaryota"/>
</dbReference>
<feature type="compositionally biased region" description="Polar residues" evidence="1">
    <location>
        <begin position="26"/>
        <end position="36"/>
    </location>
</feature>
<reference evidence="3 4" key="1">
    <citation type="submission" date="2006-10" db="EMBL/GenBank/DDBJ databases">
        <title>The Genome Sequence of Batrachochytrium dendrobatidis JEL423.</title>
        <authorList>
            <consortium name="The Broad Institute Genome Sequencing Platform"/>
            <person name="Birren B."/>
            <person name="Lander E."/>
            <person name="Galagan J."/>
            <person name="Cuomo C."/>
            <person name="Devon K."/>
            <person name="Jaffe D."/>
            <person name="Butler J."/>
            <person name="Alvarez P."/>
            <person name="Gnerre S."/>
            <person name="Grabherr M."/>
            <person name="Kleber M."/>
            <person name="Mauceli E."/>
            <person name="Brockman W."/>
            <person name="Young S."/>
            <person name="LaButti K."/>
            <person name="Sykes S."/>
            <person name="DeCaprio D."/>
            <person name="Crawford M."/>
            <person name="Koehrsen M."/>
            <person name="Engels R."/>
            <person name="Montgomery P."/>
            <person name="Pearson M."/>
            <person name="Howarth C."/>
            <person name="Larson L."/>
            <person name="White J."/>
            <person name="O'Leary S."/>
            <person name="Kodira C."/>
            <person name="Zeng Q."/>
            <person name="Yandava C."/>
            <person name="Alvarado L."/>
            <person name="Longcore J."/>
            <person name="James T."/>
        </authorList>
    </citation>
    <scope>NUCLEOTIDE SEQUENCE [LARGE SCALE GENOMIC DNA]</scope>
    <source>
        <strain evidence="3 4">JEL423</strain>
    </source>
</reference>
<evidence type="ECO:0000313" key="3">
    <source>
        <dbReference type="EMBL" id="OAJ45076.1"/>
    </source>
</evidence>
<feature type="region of interest" description="Disordered" evidence="1">
    <location>
        <begin position="1"/>
        <end position="39"/>
    </location>
</feature>
<sequence>MNSSSISTPDEASNSQSNDPIIVAVGNSSTNNQEPMTVQSLTPQQLLSQLPVSDVPSTHISVQNQPLSSTALPTLELTGAAMETTTPLTQSNPNPSSTMLQPLDANSHLHSPALAIISNAAVYNDKNSCALCQKRLSRSPDTWTCIADIKPRFLRLLQKDYPQARLDWPTRRICHDHIQNALQGRIDFLLEEDQAQFSRLQEDAIKNLKTFEIEQSNWLDQFELKRTAGQVAADTVARCGGSWGFLGALGLFLAIWAIANLILTAYGPPNSAWDPYPFILLNLFLSMLAATQAPIIMMSQNRQTERDRLQTNFVSEAILRNEHETRHVDAKVDHLLSYQWKRLLEIQEIQIHLLELQIRHPDNHQAKLVHHFTSPKFNDALLASPGGLFSNRMEKPIESWNVEIQSDHLTKMLLRNYFDVDLSGDSFVFSHWHEDGDNFTGSISDVSLDITDRRLTHITFKINFSEILATMDDVFSGEGSVHLRNDFNILHMHHVGRIFRIRVIFANGAMATFLNGELPPRYKPAFARKRQDRITEMWKTSIKQLVITYVPPLQVAIVDVDQGHVLRRVTATIFPRPNGTIPDTSVYMAADGHPDIAHPAHSDPANSPVEIVSASPTVVTAFSDSRIDNPVVYCKQLVGPRPLSTEIWGKVVDYTWEPINPLSGGNGVGSDHADTQPTHHAKGLPRNPSRIHSSHRLGSIKASFGIPPKPIAASIVPTRNTSVSVKSIHTNTGGSNTAIATGSSPTSPPFDDIGLESVIVTAPVSVDIEQEFVGPATFVFICDDSRVCFHGDIEEITDIAYE</sequence>
<feature type="region of interest" description="Disordered" evidence="1">
    <location>
        <begin position="663"/>
        <end position="692"/>
    </location>
</feature>
<feature type="compositionally biased region" description="Polar residues" evidence="1">
    <location>
        <begin position="1"/>
        <end position="19"/>
    </location>
</feature>
<proteinExistence type="predicted"/>